<dbReference type="InterPro" id="IPR050468">
    <property type="entry name" value="Cuticle_Struct_Prot"/>
</dbReference>
<dbReference type="STRING" id="7222.B4K0Z2"/>
<dbReference type="PANTHER" id="PTHR10380">
    <property type="entry name" value="CUTICLE PROTEIN"/>
    <property type="match status" value="1"/>
</dbReference>
<feature type="chain" id="PRO_5005663241" evidence="2">
    <location>
        <begin position="18"/>
        <end position="462"/>
    </location>
</feature>
<dbReference type="GO" id="GO:0062129">
    <property type="term" value="C:chitin-based extracellular matrix"/>
    <property type="evidence" value="ECO:0007669"/>
    <property type="project" value="TreeGrafter"/>
</dbReference>
<dbReference type="PhylomeDB" id="B4K0Z2"/>
<dbReference type="Proteomes" id="UP000001070">
    <property type="component" value="Unassembled WGS sequence"/>
</dbReference>
<proteinExistence type="predicted"/>
<name>B4K0Z2_DROGR</name>
<reference evidence="3 4" key="1">
    <citation type="journal article" date="2007" name="Nature">
        <title>Evolution of genes and genomes on the Drosophila phylogeny.</title>
        <authorList>
            <consortium name="Drosophila 12 Genomes Consortium"/>
            <person name="Clark A.G."/>
            <person name="Eisen M.B."/>
            <person name="Smith D.R."/>
            <person name="Bergman C.M."/>
            <person name="Oliver B."/>
            <person name="Markow T.A."/>
            <person name="Kaufman T.C."/>
            <person name="Kellis M."/>
            <person name="Gelbart W."/>
            <person name="Iyer V.N."/>
            <person name="Pollard D.A."/>
            <person name="Sackton T.B."/>
            <person name="Larracuente A.M."/>
            <person name="Singh N.D."/>
            <person name="Abad J.P."/>
            <person name="Abt D.N."/>
            <person name="Adryan B."/>
            <person name="Aguade M."/>
            <person name="Akashi H."/>
            <person name="Anderson W.W."/>
            <person name="Aquadro C.F."/>
            <person name="Ardell D.H."/>
            <person name="Arguello R."/>
            <person name="Artieri C.G."/>
            <person name="Barbash D.A."/>
            <person name="Barker D."/>
            <person name="Barsanti P."/>
            <person name="Batterham P."/>
            <person name="Batzoglou S."/>
            <person name="Begun D."/>
            <person name="Bhutkar A."/>
            <person name="Blanco E."/>
            <person name="Bosak S.A."/>
            <person name="Bradley R.K."/>
            <person name="Brand A.D."/>
            <person name="Brent M.R."/>
            <person name="Brooks A.N."/>
            <person name="Brown R.H."/>
            <person name="Butlin R.K."/>
            <person name="Caggese C."/>
            <person name="Calvi B.R."/>
            <person name="Bernardo de Carvalho A."/>
            <person name="Caspi A."/>
            <person name="Castrezana S."/>
            <person name="Celniker S.E."/>
            <person name="Chang J.L."/>
            <person name="Chapple C."/>
            <person name="Chatterji S."/>
            <person name="Chinwalla A."/>
            <person name="Civetta A."/>
            <person name="Clifton S.W."/>
            <person name="Comeron J.M."/>
            <person name="Costello J.C."/>
            <person name="Coyne J.A."/>
            <person name="Daub J."/>
            <person name="David R.G."/>
            <person name="Delcher A.L."/>
            <person name="Delehaunty K."/>
            <person name="Do C.B."/>
            <person name="Ebling H."/>
            <person name="Edwards K."/>
            <person name="Eickbush T."/>
            <person name="Evans J.D."/>
            <person name="Filipski A."/>
            <person name="Findeiss S."/>
            <person name="Freyhult E."/>
            <person name="Fulton L."/>
            <person name="Fulton R."/>
            <person name="Garcia A.C."/>
            <person name="Gardiner A."/>
            <person name="Garfield D.A."/>
            <person name="Garvin B.E."/>
            <person name="Gibson G."/>
            <person name="Gilbert D."/>
            <person name="Gnerre S."/>
            <person name="Godfrey J."/>
            <person name="Good R."/>
            <person name="Gotea V."/>
            <person name="Gravely B."/>
            <person name="Greenberg A.J."/>
            <person name="Griffiths-Jones S."/>
            <person name="Gross S."/>
            <person name="Guigo R."/>
            <person name="Gustafson E.A."/>
            <person name="Haerty W."/>
            <person name="Hahn M.W."/>
            <person name="Halligan D.L."/>
            <person name="Halpern A.L."/>
            <person name="Halter G.M."/>
            <person name="Han M.V."/>
            <person name="Heger A."/>
            <person name="Hillier L."/>
            <person name="Hinrichs A.S."/>
            <person name="Holmes I."/>
            <person name="Hoskins R.A."/>
            <person name="Hubisz M.J."/>
            <person name="Hultmark D."/>
            <person name="Huntley M.A."/>
            <person name="Jaffe D.B."/>
            <person name="Jagadeeshan S."/>
            <person name="Jeck W.R."/>
            <person name="Johnson J."/>
            <person name="Jones C.D."/>
            <person name="Jordan W.C."/>
            <person name="Karpen G.H."/>
            <person name="Kataoka E."/>
            <person name="Keightley P.D."/>
            <person name="Kheradpour P."/>
            <person name="Kirkness E.F."/>
            <person name="Koerich L.B."/>
            <person name="Kristiansen K."/>
            <person name="Kudrna D."/>
            <person name="Kulathinal R.J."/>
            <person name="Kumar S."/>
            <person name="Kwok R."/>
            <person name="Lander E."/>
            <person name="Langley C.H."/>
            <person name="Lapoint R."/>
            <person name="Lazzaro B.P."/>
            <person name="Lee S.J."/>
            <person name="Levesque L."/>
            <person name="Li R."/>
            <person name="Lin C.F."/>
            <person name="Lin M.F."/>
            <person name="Lindblad-Toh K."/>
            <person name="Llopart A."/>
            <person name="Long M."/>
            <person name="Low L."/>
            <person name="Lozovsky E."/>
            <person name="Lu J."/>
            <person name="Luo M."/>
            <person name="Machado C.A."/>
            <person name="Makalowski W."/>
            <person name="Marzo M."/>
            <person name="Matsuda M."/>
            <person name="Matzkin L."/>
            <person name="McAllister B."/>
            <person name="McBride C.S."/>
            <person name="McKernan B."/>
            <person name="McKernan K."/>
            <person name="Mendez-Lago M."/>
            <person name="Minx P."/>
            <person name="Mollenhauer M.U."/>
            <person name="Montooth K."/>
            <person name="Mount S.M."/>
            <person name="Mu X."/>
            <person name="Myers E."/>
            <person name="Negre B."/>
            <person name="Newfeld S."/>
            <person name="Nielsen R."/>
            <person name="Noor M.A."/>
            <person name="O'Grady P."/>
            <person name="Pachter L."/>
            <person name="Papaceit M."/>
            <person name="Parisi M.J."/>
            <person name="Parisi M."/>
            <person name="Parts L."/>
            <person name="Pedersen J.S."/>
            <person name="Pesole G."/>
            <person name="Phillippy A.M."/>
            <person name="Ponting C.P."/>
            <person name="Pop M."/>
            <person name="Porcelli D."/>
            <person name="Powell J.R."/>
            <person name="Prohaska S."/>
            <person name="Pruitt K."/>
            <person name="Puig M."/>
            <person name="Quesneville H."/>
            <person name="Ram K.R."/>
            <person name="Rand D."/>
            <person name="Rasmussen M.D."/>
            <person name="Reed L.K."/>
            <person name="Reenan R."/>
            <person name="Reily A."/>
            <person name="Remington K.A."/>
            <person name="Rieger T.T."/>
            <person name="Ritchie M.G."/>
            <person name="Robin C."/>
            <person name="Rogers Y.H."/>
            <person name="Rohde C."/>
            <person name="Rozas J."/>
            <person name="Rubenfield M.J."/>
            <person name="Ruiz A."/>
            <person name="Russo S."/>
            <person name="Salzberg S.L."/>
            <person name="Sanchez-Gracia A."/>
            <person name="Saranga D.J."/>
            <person name="Sato H."/>
            <person name="Schaeffer S.W."/>
            <person name="Schatz M.C."/>
            <person name="Schlenke T."/>
            <person name="Schwartz R."/>
            <person name="Segarra C."/>
            <person name="Singh R.S."/>
            <person name="Sirot L."/>
            <person name="Sirota M."/>
            <person name="Sisneros N.B."/>
            <person name="Smith C.D."/>
            <person name="Smith T.F."/>
            <person name="Spieth J."/>
            <person name="Stage D.E."/>
            <person name="Stark A."/>
            <person name="Stephan W."/>
            <person name="Strausberg R.L."/>
            <person name="Strempel S."/>
            <person name="Sturgill D."/>
            <person name="Sutton G."/>
            <person name="Sutton G.G."/>
            <person name="Tao W."/>
            <person name="Teichmann S."/>
            <person name="Tobari Y.N."/>
            <person name="Tomimura Y."/>
            <person name="Tsolas J.M."/>
            <person name="Valente V.L."/>
            <person name="Venter E."/>
            <person name="Venter J.C."/>
            <person name="Vicario S."/>
            <person name="Vieira F.G."/>
            <person name="Vilella A.J."/>
            <person name="Villasante A."/>
            <person name="Walenz B."/>
            <person name="Wang J."/>
            <person name="Wasserman M."/>
            <person name="Watts T."/>
            <person name="Wilson D."/>
            <person name="Wilson R.K."/>
            <person name="Wing R.A."/>
            <person name="Wolfner M.F."/>
            <person name="Wong A."/>
            <person name="Wong G.K."/>
            <person name="Wu C.I."/>
            <person name="Wu G."/>
            <person name="Yamamoto D."/>
            <person name="Yang H.P."/>
            <person name="Yang S.P."/>
            <person name="Yorke J.A."/>
            <person name="Yoshida K."/>
            <person name="Zdobnov E."/>
            <person name="Zhang P."/>
            <person name="Zhang Y."/>
            <person name="Zimin A.V."/>
            <person name="Baldwin J."/>
            <person name="Abdouelleil A."/>
            <person name="Abdulkadir J."/>
            <person name="Abebe A."/>
            <person name="Abera B."/>
            <person name="Abreu J."/>
            <person name="Acer S.C."/>
            <person name="Aftuck L."/>
            <person name="Alexander A."/>
            <person name="An P."/>
            <person name="Anderson E."/>
            <person name="Anderson S."/>
            <person name="Arachi H."/>
            <person name="Azer M."/>
            <person name="Bachantsang P."/>
            <person name="Barry A."/>
            <person name="Bayul T."/>
            <person name="Berlin A."/>
            <person name="Bessette D."/>
            <person name="Bloom T."/>
            <person name="Blye J."/>
            <person name="Boguslavskiy L."/>
            <person name="Bonnet C."/>
            <person name="Boukhgalter B."/>
            <person name="Bourzgui I."/>
            <person name="Brown A."/>
            <person name="Cahill P."/>
            <person name="Channer S."/>
            <person name="Cheshatsang Y."/>
            <person name="Chuda L."/>
            <person name="Citroen M."/>
            <person name="Collymore A."/>
            <person name="Cooke P."/>
            <person name="Costello M."/>
            <person name="D'Aco K."/>
            <person name="Daza R."/>
            <person name="De Haan G."/>
            <person name="DeGray S."/>
            <person name="DeMaso C."/>
            <person name="Dhargay N."/>
            <person name="Dooley K."/>
            <person name="Dooley E."/>
            <person name="Doricent M."/>
            <person name="Dorje P."/>
            <person name="Dorjee K."/>
            <person name="Dupes A."/>
            <person name="Elong R."/>
            <person name="Falk J."/>
            <person name="Farina A."/>
            <person name="Faro S."/>
            <person name="Ferguson D."/>
            <person name="Fisher S."/>
            <person name="Foley C.D."/>
            <person name="Franke A."/>
            <person name="Friedrich D."/>
            <person name="Gadbois L."/>
            <person name="Gearin G."/>
            <person name="Gearin C.R."/>
            <person name="Giannoukos G."/>
            <person name="Goode T."/>
            <person name="Graham J."/>
            <person name="Grandbois E."/>
            <person name="Grewal S."/>
            <person name="Gyaltsen K."/>
            <person name="Hafez N."/>
            <person name="Hagos B."/>
            <person name="Hall J."/>
            <person name="Henson C."/>
            <person name="Hollinger A."/>
            <person name="Honan T."/>
            <person name="Huard M.D."/>
            <person name="Hughes L."/>
            <person name="Hurhula B."/>
            <person name="Husby M.E."/>
            <person name="Kamat A."/>
            <person name="Kanga B."/>
            <person name="Kashin S."/>
            <person name="Khazanovich D."/>
            <person name="Kisner P."/>
            <person name="Lance K."/>
            <person name="Lara M."/>
            <person name="Lee W."/>
            <person name="Lennon N."/>
            <person name="Letendre F."/>
            <person name="LeVine R."/>
            <person name="Lipovsky A."/>
            <person name="Liu X."/>
            <person name="Liu J."/>
            <person name="Liu S."/>
            <person name="Lokyitsang T."/>
            <person name="Lokyitsang Y."/>
            <person name="Lubonja R."/>
            <person name="Lui A."/>
            <person name="MacDonald P."/>
            <person name="Magnisalis V."/>
            <person name="Maru K."/>
            <person name="Matthews C."/>
            <person name="McCusker W."/>
            <person name="McDonough S."/>
            <person name="Mehta T."/>
            <person name="Meldrim J."/>
            <person name="Meneus L."/>
            <person name="Mihai O."/>
            <person name="Mihalev A."/>
            <person name="Mihova T."/>
            <person name="Mittelman R."/>
            <person name="Mlenga V."/>
            <person name="Montmayeur A."/>
            <person name="Mulrain L."/>
            <person name="Navidi A."/>
            <person name="Naylor J."/>
            <person name="Negash T."/>
            <person name="Nguyen T."/>
            <person name="Nguyen N."/>
            <person name="Nicol R."/>
            <person name="Norbu C."/>
            <person name="Norbu N."/>
            <person name="Novod N."/>
            <person name="O'Neill B."/>
            <person name="Osman S."/>
            <person name="Markiewicz E."/>
            <person name="Oyono O.L."/>
            <person name="Patti C."/>
            <person name="Phunkhang P."/>
            <person name="Pierre F."/>
            <person name="Priest M."/>
            <person name="Raghuraman S."/>
            <person name="Rege F."/>
            <person name="Reyes R."/>
            <person name="Rise C."/>
            <person name="Rogov P."/>
            <person name="Ross K."/>
            <person name="Ryan E."/>
            <person name="Settipalli S."/>
            <person name="Shea T."/>
            <person name="Sherpa N."/>
            <person name="Shi L."/>
            <person name="Shih D."/>
            <person name="Sparrow T."/>
            <person name="Spaulding J."/>
            <person name="Stalker J."/>
            <person name="Stange-Thomann N."/>
            <person name="Stavropoulos S."/>
            <person name="Stone C."/>
            <person name="Strader C."/>
            <person name="Tesfaye S."/>
            <person name="Thomson T."/>
            <person name="Thoulutsang Y."/>
            <person name="Thoulutsang D."/>
            <person name="Topham K."/>
            <person name="Topping I."/>
            <person name="Tsamla T."/>
            <person name="Vassiliev H."/>
            <person name="Vo A."/>
            <person name="Wangchuk T."/>
            <person name="Wangdi T."/>
            <person name="Weiand M."/>
            <person name="Wilkinson J."/>
            <person name="Wilson A."/>
            <person name="Yadav S."/>
            <person name="Young G."/>
            <person name="Yu Q."/>
            <person name="Zembek L."/>
            <person name="Zhong D."/>
            <person name="Zimmer A."/>
            <person name="Zwirko Z."/>
            <person name="Jaffe D.B."/>
            <person name="Alvarez P."/>
            <person name="Brockman W."/>
            <person name="Butler J."/>
            <person name="Chin C."/>
            <person name="Gnerre S."/>
            <person name="Grabherr M."/>
            <person name="Kleber M."/>
            <person name="Mauceli E."/>
            <person name="MacCallum I."/>
        </authorList>
    </citation>
    <scope>NUCLEOTIDE SEQUENCE [LARGE SCALE GENOMIC DNA]</scope>
    <source>
        <strain evidence="4">Tucson 15287-2541.00</strain>
    </source>
</reference>
<keyword evidence="4" id="KW-1185">Reference proteome</keyword>
<evidence type="ECO:0000256" key="2">
    <source>
        <dbReference type="SAM" id="SignalP"/>
    </source>
</evidence>
<dbReference type="eggNOG" id="ENOG502RXFN">
    <property type="taxonomic scope" value="Eukaryota"/>
</dbReference>
<dbReference type="AlphaFoldDB" id="B4K0Z2"/>
<dbReference type="InParanoid" id="B4K0Z2"/>
<dbReference type="PANTHER" id="PTHR10380:SF206">
    <property type="entry name" value="GH27759P"/>
    <property type="match status" value="1"/>
</dbReference>
<keyword evidence="1" id="KW-0193">Cuticle</keyword>
<dbReference type="OMA" id="FGHGQFG"/>
<dbReference type="GO" id="GO:0008010">
    <property type="term" value="F:structural constituent of chitin-based larval cuticle"/>
    <property type="evidence" value="ECO:0007669"/>
    <property type="project" value="TreeGrafter"/>
</dbReference>
<dbReference type="InterPro" id="IPR000618">
    <property type="entry name" value="Insect_cuticle"/>
</dbReference>
<organism evidence="4">
    <name type="scientific">Drosophila grimshawi</name>
    <name type="common">Hawaiian fruit fly</name>
    <name type="synonym">Idiomyia grimshawi</name>
    <dbReference type="NCBI Taxonomy" id="7222"/>
    <lineage>
        <taxon>Eukaryota</taxon>
        <taxon>Metazoa</taxon>
        <taxon>Ecdysozoa</taxon>
        <taxon>Arthropoda</taxon>
        <taxon>Hexapoda</taxon>
        <taxon>Insecta</taxon>
        <taxon>Pterygota</taxon>
        <taxon>Neoptera</taxon>
        <taxon>Endopterygota</taxon>
        <taxon>Diptera</taxon>
        <taxon>Brachycera</taxon>
        <taxon>Muscomorpha</taxon>
        <taxon>Ephydroidea</taxon>
        <taxon>Drosophilidae</taxon>
        <taxon>Drosophila</taxon>
        <taxon>Hawaiian Drosophila</taxon>
    </lineage>
</organism>
<dbReference type="HOGENOM" id="CLU_044899_1_0_1"/>
<dbReference type="PROSITE" id="PS51155">
    <property type="entry name" value="CHIT_BIND_RR_2"/>
    <property type="match status" value="1"/>
</dbReference>
<evidence type="ECO:0000256" key="1">
    <source>
        <dbReference type="PROSITE-ProRule" id="PRU00497"/>
    </source>
</evidence>
<sequence>MSTIRLALVALAAGSWGDASQSQYHIQTDEGPERYFRFQTDNGQFRKEKRLQDGTVIGTEAWIDAAGFLRQKDYIADKEGYRILKSKTIYVGQGRPIEDAIKSTKTSPAQSGILVDGNAGGNSVAGGYRKHAYGYSSTTTTTTPAPPQPLYEPPNLATANLASGVGKLNYLPPEQAAKLQPQSQLGFDHYPDELPRARDQLLRGNVHIQPNAEPIDDINAINVYDEEADHNFAPGRFASVIGSTTPRTPLFVPSPLPALSTPELSMLPPLGASQRRRLRPRPTAIGIVSSTPAPIAAGDSFGYSTPAPFAPQPLPSSVSDVGYSYAPAPSSASSGYGYYTPNSPVDVNALGSAALLPPLPDRAYRRRLRPLHSNNLDASDYDGVSVTRNGFRYVLPKQYHEEAQVDGKRAGSFGYVDPFGIRRVVYYNASPGRGFVHRNNNQYVGANGAPYDDPGPAQLVNE</sequence>
<dbReference type="OrthoDB" id="8251006at2759"/>
<evidence type="ECO:0000313" key="3">
    <source>
        <dbReference type="EMBL" id="EDV90385.1"/>
    </source>
</evidence>
<gene>
    <name evidence="3" type="primary">Dgri\GH10097</name>
    <name evidence="3" type="ORF">Dgri_GH10097</name>
</gene>
<feature type="signal peptide" evidence="2">
    <location>
        <begin position="1"/>
        <end position="17"/>
    </location>
</feature>
<dbReference type="Pfam" id="PF00379">
    <property type="entry name" value="Chitin_bind_4"/>
    <property type="match status" value="2"/>
</dbReference>
<keyword evidence="2" id="KW-0732">Signal</keyword>
<protein>
    <submittedName>
        <fullName evidence="3">GH10097</fullName>
    </submittedName>
</protein>
<dbReference type="FunCoup" id="B4K0Z2">
    <property type="interactions" value="47"/>
</dbReference>
<accession>B4K0Z2</accession>
<dbReference type="EMBL" id="CH916656">
    <property type="protein sequence ID" value="EDV90385.1"/>
    <property type="molecule type" value="Genomic_DNA"/>
</dbReference>
<evidence type="ECO:0000313" key="4">
    <source>
        <dbReference type="Proteomes" id="UP000001070"/>
    </source>
</evidence>